<gene>
    <name evidence="2" type="ORF">EV191_10147</name>
</gene>
<dbReference type="Proteomes" id="UP000294911">
    <property type="component" value="Unassembled WGS sequence"/>
</dbReference>
<evidence type="ECO:0000313" key="2">
    <source>
        <dbReference type="EMBL" id="TCP56107.1"/>
    </source>
</evidence>
<protein>
    <submittedName>
        <fullName evidence="2">Sugar phosphate isomerase/epimerase</fullName>
    </submittedName>
</protein>
<dbReference type="Gene3D" id="3.20.20.150">
    <property type="entry name" value="Divalent-metal-dependent TIM barrel enzymes"/>
    <property type="match status" value="1"/>
</dbReference>
<dbReference type="NCBIfam" id="NF035939">
    <property type="entry name" value="TIM_EboE"/>
    <property type="match status" value="1"/>
</dbReference>
<dbReference type="SUPFAM" id="SSF51658">
    <property type="entry name" value="Xylose isomerase-like"/>
    <property type="match status" value="1"/>
</dbReference>
<accession>A0A4R2R264</accession>
<reference evidence="2 3" key="1">
    <citation type="submission" date="2019-03" db="EMBL/GenBank/DDBJ databases">
        <title>Genomic Encyclopedia of Type Strains, Phase IV (KMG-IV): sequencing the most valuable type-strain genomes for metagenomic binning, comparative biology and taxonomic classification.</title>
        <authorList>
            <person name="Goeker M."/>
        </authorList>
    </citation>
    <scope>NUCLEOTIDE SEQUENCE [LARGE SCALE GENOMIC DNA]</scope>
    <source>
        <strain evidence="2 3">DSM 45765</strain>
    </source>
</reference>
<dbReference type="InterPro" id="IPR050312">
    <property type="entry name" value="IolE/XylAMocC-like"/>
</dbReference>
<keyword evidence="2" id="KW-0413">Isomerase</keyword>
<dbReference type="InterPro" id="IPR018246">
    <property type="entry name" value="AP_endonuc_F2_Zn_BS"/>
</dbReference>
<dbReference type="PANTHER" id="PTHR12110:SF53">
    <property type="entry name" value="BLR5974 PROTEIN"/>
    <property type="match status" value="1"/>
</dbReference>
<dbReference type="AlphaFoldDB" id="A0A4R2R264"/>
<dbReference type="OrthoDB" id="9785907at2"/>
<dbReference type="GO" id="GO:0008270">
    <property type="term" value="F:zinc ion binding"/>
    <property type="evidence" value="ECO:0007669"/>
    <property type="project" value="InterPro"/>
</dbReference>
<comment type="caution">
    <text evidence="2">The sequence shown here is derived from an EMBL/GenBank/DDBJ whole genome shotgun (WGS) entry which is preliminary data.</text>
</comment>
<evidence type="ECO:0000259" key="1">
    <source>
        <dbReference type="Pfam" id="PF01261"/>
    </source>
</evidence>
<dbReference type="InterPro" id="IPR013022">
    <property type="entry name" value="Xyl_isomerase-like_TIM-brl"/>
</dbReference>
<dbReference type="GO" id="GO:0016853">
    <property type="term" value="F:isomerase activity"/>
    <property type="evidence" value="ECO:0007669"/>
    <property type="project" value="UniProtKB-KW"/>
</dbReference>
<dbReference type="PANTHER" id="PTHR12110">
    <property type="entry name" value="HYDROXYPYRUVATE ISOMERASE"/>
    <property type="match status" value="1"/>
</dbReference>
<name>A0A4R2R264_9PSEU</name>
<sequence length="377" mass="40847">MLSYCTNVHPAEDLPGVLDQLDHFAVPIRERLGWDRLGLGIWLAAPVAAELAAEPASRRRLRAELTARGLAVVTMNAFPYGGFHDDVVKHRVFQPPWSDPARLRYTLDCVTVLSELLDEQAVYGSISTLPLGWREPWTSSRETRCAMALDELTRVLRTSEARAGRPIRLAVEPEPGSKLDNIAAAVDWLTGRVDPRFIGLCLDTCHLAVSFADPAAEVARIHAVGLDIVKVQLSAALELPDATDPHGRAALAGFSEPRYLHQVRERASDGTVHAIDDLPQAAAELPGVGTQRVHFHVPLHAEPTAPLVATTGVLRAALAAVTAVGPLPHLEVETYTWQVLPEPRGSTRVDVVAGTAAELDWANRTLDAVLAEERAAV</sequence>
<feature type="domain" description="Xylose isomerase-like TIM barrel" evidence="1">
    <location>
        <begin position="51"/>
        <end position="237"/>
    </location>
</feature>
<dbReference type="EMBL" id="SLXQ01000001">
    <property type="protein sequence ID" value="TCP56107.1"/>
    <property type="molecule type" value="Genomic_DNA"/>
</dbReference>
<evidence type="ECO:0000313" key="3">
    <source>
        <dbReference type="Proteomes" id="UP000294911"/>
    </source>
</evidence>
<organism evidence="2 3">
    <name type="scientific">Tamaricihabitans halophyticus</name>
    <dbReference type="NCBI Taxonomy" id="1262583"/>
    <lineage>
        <taxon>Bacteria</taxon>
        <taxon>Bacillati</taxon>
        <taxon>Actinomycetota</taxon>
        <taxon>Actinomycetes</taxon>
        <taxon>Pseudonocardiales</taxon>
        <taxon>Pseudonocardiaceae</taxon>
        <taxon>Tamaricihabitans</taxon>
    </lineage>
</organism>
<dbReference type="Pfam" id="PF01261">
    <property type="entry name" value="AP_endonuc_2"/>
    <property type="match status" value="1"/>
</dbReference>
<dbReference type="PROSITE" id="PS00730">
    <property type="entry name" value="AP_NUCLEASE_F2_2"/>
    <property type="match status" value="1"/>
</dbReference>
<dbReference type="InterPro" id="IPR036237">
    <property type="entry name" value="Xyl_isomerase-like_sf"/>
</dbReference>
<dbReference type="RefSeq" id="WP_132874767.1">
    <property type="nucleotide sequence ID" value="NZ_SLXQ01000001.1"/>
</dbReference>
<proteinExistence type="predicted"/>
<keyword evidence="3" id="KW-1185">Reference proteome</keyword>